<accession>A0ABQ2MC90</accession>
<feature type="region of interest" description="Disordered" evidence="1">
    <location>
        <begin position="944"/>
        <end position="965"/>
    </location>
</feature>
<dbReference type="EMBL" id="BMNG01000010">
    <property type="protein sequence ID" value="GGO49433.1"/>
    <property type="molecule type" value="Genomic_DNA"/>
</dbReference>
<dbReference type="Gene3D" id="1.25.40.10">
    <property type="entry name" value="Tetratricopeptide repeat domain"/>
    <property type="match status" value="2"/>
</dbReference>
<dbReference type="InterPro" id="IPR027417">
    <property type="entry name" value="P-loop_NTPase"/>
</dbReference>
<evidence type="ECO:0000313" key="2">
    <source>
        <dbReference type="EMBL" id="GGO49433.1"/>
    </source>
</evidence>
<dbReference type="SMART" id="SM00028">
    <property type="entry name" value="TPR"/>
    <property type="match status" value="5"/>
</dbReference>
<dbReference type="Proteomes" id="UP000656881">
    <property type="component" value="Unassembled WGS sequence"/>
</dbReference>
<dbReference type="PANTHER" id="PTHR19959:SF119">
    <property type="entry name" value="FUNGAL LIPASE-LIKE DOMAIN-CONTAINING PROTEIN"/>
    <property type="match status" value="1"/>
</dbReference>
<dbReference type="InterPro" id="IPR019734">
    <property type="entry name" value="TPR_rpt"/>
</dbReference>
<dbReference type="Gene3D" id="3.40.50.300">
    <property type="entry name" value="P-loop containing nucleotide triphosphate hydrolases"/>
    <property type="match status" value="1"/>
</dbReference>
<gene>
    <name evidence="2" type="ORF">GCM10012286_47400</name>
</gene>
<organism evidence="2 3">
    <name type="scientific">Streptomyces lasiicapitis</name>
    <dbReference type="NCBI Taxonomy" id="1923961"/>
    <lineage>
        <taxon>Bacteria</taxon>
        <taxon>Bacillati</taxon>
        <taxon>Actinomycetota</taxon>
        <taxon>Actinomycetes</taxon>
        <taxon>Kitasatosporales</taxon>
        <taxon>Streptomycetaceae</taxon>
        <taxon>Streptomyces</taxon>
    </lineage>
</organism>
<evidence type="ECO:0000256" key="1">
    <source>
        <dbReference type="SAM" id="MobiDB-lite"/>
    </source>
</evidence>
<dbReference type="InterPro" id="IPR011990">
    <property type="entry name" value="TPR-like_helical_dom_sf"/>
</dbReference>
<proteinExistence type="predicted"/>
<dbReference type="SUPFAM" id="SSF52540">
    <property type="entry name" value="P-loop containing nucleoside triphosphate hydrolases"/>
    <property type="match status" value="1"/>
</dbReference>
<comment type="caution">
    <text evidence="2">The sequence shown here is derived from an EMBL/GenBank/DDBJ whole genome shotgun (WGS) entry which is preliminary data.</text>
</comment>
<sequence length="965" mass="102755">MGRAGADVTAHRQWIEGATIHGSVIQAREIRAVHLGAERALYAVESFPLTRPAISDTWVRQQPARLLDARYALVDFTGRHDELARLAAWRDGPDQVSALLVHGPGGQGKSRIAAQFARSSHTGGWRVLQARHATAGLLPPSVPITGRADGGTGVLMVVDYAERWPTADLIELLLDAVRQGGRVRVLLVARPRGTWWQHLAHRLGDFDIPVSDLALPGLSDDAGVSPQTLFRTARDCFAQALGVADAHAVGPPDGLSADPEYRQVLAVHMAALAAVDAHRRGRAAPDGAAAVSAYLLARERAHWETLHANKRVLITPDAFGQVVYTAAMTSALSHREALGVLARIGVGSSEHADQILKDHALSYPAEEGGAGGTGGTVLEPLYPDRLAEDFLALSVAGHGIDGYAPDPWASDAPRRLLDGELPPCLRRVLATLVATAARWPHVRSAQLRPLLLERPELGVAAGGATLAALSEIADLDPDVLEAIEAHLPDGSHTDLNSGAAALAQRLVGHRLARTHDPEDQARLLNALAQRQSHAGLHDQALKSGQRAMEIRRSMSAAHTDIGEPSFAVVLCDVGVYLAKDGQFADALAATDQAVRLLRGLRDEQPGRHDDALAVALSNYAADLATEGHWAEALDTVQEAVEIRRRLAVAADRSTSAVADGPTASAVAAGPTASAAQRAPLAAALANLAICLSRAGRREEACAAAEDAVAIQRDLARTNPHTHEPALASALVNLSRRLTHVSRHTHAREAAHEAVAVLRRLAHVNPAAYEEDLAVALLNLGACLAPLNHRAETCRVLEETAAIRRRLAARNPRQYEPALAASLESLGLASFRAGRHNRAFVAWSEAIELRGRFAAAGGEREQADLAGLLCTVAWMHLAQGRELPRALKVIEEAVELLWPLARKPGPLGARLVEAVDIHARVLTALDHPAEAAEVRRRLMRFQRGDLDHGGGPAATTHGVGDWNGSS</sequence>
<reference evidence="3" key="1">
    <citation type="journal article" date="2019" name="Int. J. Syst. Evol. Microbiol.">
        <title>The Global Catalogue of Microorganisms (GCM) 10K type strain sequencing project: providing services to taxonomists for standard genome sequencing and annotation.</title>
        <authorList>
            <consortium name="The Broad Institute Genomics Platform"/>
            <consortium name="The Broad Institute Genome Sequencing Center for Infectious Disease"/>
            <person name="Wu L."/>
            <person name="Ma J."/>
        </authorList>
    </citation>
    <scope>NUCLEOTIDE SEQUENCE [LARGE SCALE GENOMIC DNA]</scope>
    <source>
        <strain evidence="3">CGMCC 4.7349</strain>
    </source>
</reference>
<keyword evidence="3" id="KW-1185">Reference proteome</keyword>
<evidence type="ECO:0000313" key="3">
    <source>
        <dbReference type="Proteomes" id="UP000656881"/>
    </source>
</evidence>
<name>A0ABQ2MC90_9ACTN</name>
<dbReference type="PANTHER" id="PTHR19959">
    <property type="entry name" value="KINESIN LIGHT CHAIN"/>
    <property type="match status" value="1"/>
</dbReference>
<dbReference type="SUPFAM" id="SSF48452">
    <property type="entry name" value="TPR-like"/>
    <property type="match status" value="2"/>
</dbReference>
<protein>
    <submittedName>
        <fullName evidence="2">Molecular chaperone Tir</fullName>
    </submittedName>
</protein>